<evidence type="ECO:0000313" key="8">
    <source>
        <dbReference type="Proteomes" id="UP000520767"/>
    </source>
</evidence>
<keyword evidence="8" id="KW-1185">Reference proteome</keyword>
<dbReference type="GO" id="GO:0030416">
    <property type="term" value="P:methylamine metabolic process"/>
    <property type="evidence" value="ECO:0007669"/>
    <property type="project" value="InterPro"/>
</dbReference>
<evidence type="ECO:0000259" key="6">
    <source>
        <dbReference type="Pfam" id="PF07291"/>
    </source>
</evidence>
<dbReference type="RefSeq" id="WP_184809019.1">
    <property type="nucleotide sequence ID" value="NZ_JACHJQ010000001.1"/>
</dbReference>
<comment type="subcellular location">
    <subcellularLocation>
        <location evidence="1">Membrane</location>
        <topology evidence="1">Multi-pass membrane protein</topology>
    </subcellularLocation>
</comment>
<protein>
    <recommendedName>
        <fullName evidence="6">Methylamine utilisation protein MauE domain-containing protein</fullName>
    </recommendedName>
</protein>
<keyword evidence="2 5" id="KW-0812">Transmembrane</keyword>
<name>A0A7W7Q0N6_9PSEU</name>
<evidence type="ECO:0000256" key="4">
    <source>
        <dbReference type="ARBA" id="ARBA00023136"/>
    </source>
</evidence>
<comment type="caution">
    <text evidence="7">The sequence shown here is derived from an EMBL/GenBank/DDBJ whole genome shotgun (WGS) entry which is preliminary data.</text>
</comment>
<evidence type="ECO:0000256" key="2">
    <source>
        <dbReference type="ARBA" id="ARBA00022692"/>
    </source>
</evidence>
<dbReference type="Proteomes" id="UP000520767">
    <property type="component" value="Unassembled WGS sequence"/>
</dbReference>
<evidence type="ECO:0000256" key="1">
    <source>
        <dbReference type="ARBA" id="ARBA00004141"/>
    </source>
</evidence>
<proteinExistence type="predicted"/>
<organism evidence="7 8">
    <name type="scientific">Actinophytocola algeriensis</name>
    <dbReference type="NCBI Taxonomy" id="1768010"/>
    <lineage>
        <taxon>Bacteria</taxon>
        <taxon>Bacillati</taxon>
        <taxon>Actinomycetota</taxon>
        <taxon>Actinomycetes</taxon>
        <taxon>Pseudonocardiales</taxon>
        <taxon>Pseudonocardiaceae</taxon>
    </lineage>
</organism>
<dbReference type="InterPro" id="IPR009908">
    <property type="entry name" value="Methylamine_util_MauE"/>
</dbReference>
<dbReference type="GO" id="GO:0016020">
    <property type="term" value="C:membrane"/>
    <property type="evidence" value="ECO:0007669"/>
    <property type="project" value="UniProtKB-SubCell"/>
</dbReference>
<feature type="transmembrane region" description="Helical" evidence="5">
    <location>
        <begin position="183"/>
        <end position="200"/>
    </location>
</feature>
<feature type="transmembrane region" description="Helical" evidence="5">
    <location>
        <begin position="138"/>
        <end position="162"/>
    </location>
</feature>
<evidence type="ECO:0000256" key="3">
    <source>
        <dbReference type="ARBA" id="ARBA00022989"/>
    </source>
</evidence>
<keyword evidence="4 5" id="KW-0472">Membrane</keyword>
<accession>A0A7W7Q0N6</accession>
<dbReference type="EMBL" id="JACHJQ010000001">
    <property type="protein sequence ID" value="MBB4904820.1"/>
    <property type="molecule type" value="Genomic_DNA"/>
</dbReference>
<dbReference type="Pfam" id="PF07291">
    <property type="entry name" value="MauE"/>
    <property type="match status" value="1"/>
</dbReference>
<gene>
    <name evidence="7" type="ORF">FHR82_001030</name>
</gene>
<feature type="domain" description="Methylamine utilisation protein MauE" evidence="6">
    <location>
        <begin position="1"/>
        <end position="127"/>
    </location>
</feature>
<feature type="transmembrane region" description="Helical" evidence="5">
    <location>
        <begin position="59"/>
        <end position="92"/>
    </location>
</feature>
<reference evidence="7 8" key="1">
    <citation type="submission" date="2020-08" db="EMBL/GenBank/DDBJ databases">
        <title>Genomic Encyclopedia of Type Strains, Phase III (KMG-III): the genomes of soil and plant-associated and newly described type strains.</title>
        <authorList>
            <person name="Whitman W."/>
        </authorList>
    </citation>
    <scope>NUCLEOTIDE SEQUENCE [LARGE SCALE GENOMIC DNA]</scope>
    <source>
        <strain evidence="7 8">CECT 8960</strain>
    </source>
</reference>
<feature type="transmembrane region" description="Helical" evidence="5">
    <location>
        <begin position="113"/>
        <end position="132"/>
    </location>
</feature>
<evidence type="ECO:0000256" key="5">
    <source>
        <dbReference type="SAM" id="Phobius"/>
    </source>
</evidence>
<keyword evidence="3 5" id="KW-1133">Transmembrane helix</keyword>
<sequence>MAALSQGFALALAGLLVSAGAPKLWRPGHVAGALRRVFGPRGSTSALRRHGRLLGAWELLLAAAVVHVGGRVTGVALAVTFAGFLGFVVVAVRRGSSCGCWASLTEGPAGGAELARTAVLAAAAGYVAGTGWPRGVSVAALGWAGALLAVMVLAAVAGGRIAPVRSAGVARRLARRAAPTRRGRLLARLAFLAGFVHIGTDAEQARLRRALDATQRTATQRTVTRAAGQKARA</sequence>
<dbReference type="AlphaFoldDB" id="A0A7W7Q0N6"/>
<evidence type="ECO:0000313" key="7">
    <source>
        <dbReference type="EMBL" id="MBB4904820.1"/>
    </source>
</evidence>